<evidence type="ECO:0000256" key="1">
    <source>
        <dbReference type="ARBA" id="ARBA00022679"/>
    </source>
</evidence>
<dbReference type="OrthoDB" id="9806837at2"/>
<evidence type="ECO:0000313" key="4">
    <source>
        <dbReference type="Proteomes" id="UP000298058"/>
    </source>
</evidence>
<keyword evidence="1 3" id="KW-0808">Transferase</keyword>
<dbReference type="Gene3D" id="3.90.550.10">
    <property type="entry name" value="Spore Coat Polysaccharide Biosynthesis Protein SpsA, Chain A"/>
    <property type="match status" value="1"/>
</dbReference>
<dbReference type="EMBL" id="RQHW01000051">
    <property type="protein sequence ID" value="TGN17998.1"/>
    <property type="molecule type" value="Genomic_DNA"/>
</dbReference>
<dbReference type="InterPro" id="IPR034683">
    <property type="entry name" value="IspD/TarI"/>
</dbReference>
<dbReference type="RefSeq" id="WP_135761565.1">
    <property type="nucleotide sequence ID" value="NZ_RQHW01000051.1"/>
</dbReference>
<evidence type="ECO:0000313" key="3">
    <source>
        <dbReference type="EMBL" id="TGN17998.1"/>
    </source>
</evidence>
<accession>A0A4R9M061</accession>
<dbReference type="PANTHER" id="PTHR32125:SF4">
    <property type="entry name" value="2-C-METHYL-D-ERYTHRITOL 4-PHOSPHATE CYTIDYLYLTRANSFERASE, CHLOROPLASTIC"/>
    <property type="match status" value="1"/>
</dbReference>
<name>A0A4R9M061_9LEPT</name>
<organism evidence="3 4">
    <name type="scientific">Leptospira idonii</name>
    <dbReference type="NCBI Taxonomy" id="1193500"/>
    <lineage>
        <taxon>Bacteria</taxon>
        <taxon>Pseudomonadati</taxon>
        <taxon>Spirochaetota</taxon>
        <taxon>Spirochaetia</taxon>
        <taxon>Leptospirales</taxon>
        <taxon>Leptospiraceae</taxon>
        <taxon>Leptospira</taxon>
    </lineage>
</organism>
<dbReference type="Pfam" id="PF01128">
    <property type="entry name" value="IspD"/>
    <property type="match status" value="1"/>
</dbReference>
<proteinExistence type="predicted"/>
<dbReference type="CDD" id="cd02516">
    <property type="entry name" value="CDP-ME_synthetase"/>
    <property type="match status" value="1"/>
</dbReference>
<dbReference type="InterPro" id="IPR050088">
    <property type="entry name" value="IspD/TarI_cytidylyltransf_bact"/>
</dbReference>
<sequence>MRNIYALVLAGGVGSRIGGNTPKQFLELGGKPLFLHSLEVFRSWGLLKSLTLVSHKDWILKIEEEAKDHLESNDRIVPGGNTRHLSTLEGIRSIPWDEDDLIFIHDAARPFFTHEELDQLVGVCLNVGAATLALGSSETVVHVKKGTGFTEKSVPREEVYFVKTPQVVYGKTLKELLELPLEKEESSHPTDLCSWLERAGKKTGIVDSSSKNIKITTPSDLLVAEKILKS</sequence>
<dbReference type="SUPFAM" id="SSF53448">
    <property type="entry name" value="Nucleotide-diphospho-sugar transferases"/>
    <property type="match status" value="1"/>
</dbReference>
<keyword evidence="2 3" id="KW-0548">Nucleotidyltransferase</keyword>
<dbReference type="AlphaFoldDB" id="A0A4R9M061"/>
<dbReference type="Proteomes" id="UP000298058">
    <property type="component" value="Unassembled WGS sequence"/>
</dbReference>
<reference evidence="3" key="1">
    <citation type="journal article" date="2019" name="PLoS Negl. Trop. Dis.">
        <title>Revisiting the worldwide diversity of Leptospira species in the environment.</title>
        <authorList>
            <person name="Vincent A.T."/>
            <person name="Schiettekatte O."/>
            <person name="Bourhy P."/>
            <person name="Veyrier F.J."/>
            <person name="Picardeau M."/>
        </authorList>
    </citation>
    <scope>NUCLEOTIDE SEQUENCE [LARGE SCALE GENOMIC DNA]</scope>
    <source>
        <strain evidence="3">201300427</strain>
    </source>
</reference>
<comment type="caution">
    <text evidence="3">The sequence shown here is derived from an EMBL/GenBank/DDBJ whole genome shotgun (WGS) entry which is preliminary data.</text>
</comment>
<dbReference type="GO" id="GO:0050518">
    <property type="term" value="F:2-C-methyl-D-erythritol 4-phosphate cytidylyltransferase activity"/>
    <property type="evidence" value="ECO:0007669"/>
    <property type="project" value="TreeGrafter"/>
</dbReference>
<keyword evidence="4" id="KW-1185">Reference proteome</keyword>
<dbReference type="PANTHER" id="PTHR32125">
    <property type="entry name" value="2-C-METHYL-D-ERYTHRITOL 4-PHOSPHATE CYTIDYLYLTRANSFERASE, CHLOROPLASTIC"/>
    <property type="match status" value="1"/>
</dbReference>
<protein>
    <submittedName>
        <fullName evidence="3">2-C-methyl-D-erythritol 4-phosphate cytidylyltransferase</fullName>
    </submittedName>
</protein>
<dbReference type="InterPro" id="IPR029044">
    <property type="entry name" value="Nucleotide-diphossugar_trans"/>
</dbReference>
<evidence type="ECO:0000256" key="2">
    <source>
        <dbReference type="ARBA" id="ARBA00022695"/>
    </source>
</evidence>
<gene>
    <name evidence="3" type="ORF">EHS15_15820</name>
</gene>